<name>A0A1I0IKH0_9ACTN</name>
<keyword evidence="4" id="KW-0378">Hydrolase</keyword>
<dbReference type="PANTHER" id="PTHR33693">
    <property type="entry name" value="TYPE-5 URACIL-DNA GLYCOSYLASE"/>
    <property type="match status" value="1"/>
</dbReference>
<keyword evidence="1" id="KW-0004">4Fe-4S</keyword>
<dbReference type="PANTHER" id="PTHR33693:SF3">
    <property type="entry name" value="TYPE-5 URACIL-DNA GLYCOSYLASE"/>
    <property type="match status" value="1"/>
</dbReference>
<dbReference type="CDD" id="cd10031">
    <property type="entry name" value="UDG-F5_TTUDGB_like"/>
    <property type="match status" value="1"/>
</dbReference>
<dbReference type="InterPro" id="IPR036895">
    <property type="entry name" value="Uracil-DNA_glycosylase-like_sf"/>
</dbReference>
<dbReference type="GO" id="GO:0051539">
    <property type="term" value="F:4 iron, 4 sulfur cluster binding"/>
    <property type="evidence" value="ECO:0007669"/>
    <property type="project" value="UniProtKB-KW"/>
</dbReference>
<dbReference type="GO" id="GO:0033958">
    <property type="term" value="F:DNA-deoxyinosine glycosylase activity"/>
    <property type="evidence" value="ECO:0007669"/>
    <property type="project" value="InterPro"/>
</dbReference>
<proteinExistence type="inferred from homology"/>
<evidence type="ECO:0000256" key="1">
    <source>
        <dbReference type="ARBA" id="ARBA00022485"/>
    </source>
</evidence>
<evidence type="ECO:0000256" key="10">
    <source>
        <dbReference type="SAM" id="MobiDB-lite"/>
    </source>
</evidence>
<feature type="region of interest" description="Disordered" evidence="10">
    <location>
        <begin position="1"/>
        <end position="50"/>
    </location>
</feature>
<dbReference type="GO" id="GO:0004844">
    <property type="term" value="F:uracil DNA N-glycosylase activity"/>
    <property type="evidence" value="ECO:0007669"/>
    <property type="project" value="InterPro"/>
</dbReference>
<dbReference type="InterPro" id="IPR005122">
    <property type="entry name" value="Uracil-DNA_glycosylase-like"/>
</dbReference>
<keyword evidence="2" id="KW-0479">Metal-binding</keyword>
<dbReference type="Pfam" id="PF03167">
    <property type="entry name" value="UDG"/>
    <property type="match status" value="1"/>
</dbReference>
<keyword evidence="3" id="KW-0227">DNA damage</keyword>
<dbReference type="SMART" id="SM00986">
    <property type="entry name" value="UDG"/>
    <property type="match status" value="1"/>
</dbReference>
<organism evidence="12 13">
    <name type="scientific">Geodermatophilus poikilotrophus</name>
    <dbReference type="NCBI Taxonomy" id="1333667"/>
    <lineage>
        <taxon>Bacteria</taxon>
        <taxon>Bacillati</taxon>
        <taxon>Actinomycetota</taxon>
        <taxon>Actinomycetes</taxon>
        <taxon>Geodermatophilales</taxon>
        <taxon>Geodermatophilaceae</taxon>
        <taxon>Geodermatophilus</taxon>
    </lineage>
</organism>
<keyword evidence="5" id="KW-0408">Iron</keyword>
<dbReference type="Proteomes" id="UP000198507">
    <property type="component" value="Unassembled WGS sequence"/>
</dbReference>
<dbReference type="GO" id="GO:0046872">
    <property type="term" value="F:metal ion binding"/>
    <property type="evidence" value="ECO:0007669"/>
    <property type="project" value="UniProtKB-KW"/>
</dbReference>
<comment type="similarity">
    <text evidence="8">Belongs to the uracil-DNA glycosylase (UDG) superfamily. Type 5 (UDGb) family.</text>
</comment>
<dbReference type="Gene3D" id="3.40.470.10">
    <property type="entry name" value="Uracil-DNA glycosylase-like domain"/>
    <property type="match status" value="1"/>
</dbReference>
<evidence type="ECO:0000256" key="7">
    <source>
        <dbReference type="ARBA" id="ARBA00023204"/>
    </source>
</evidence>
<dbReference type="EMBL" id="FOIE01000012">
    <property type="protein sequence ID" value="SET97439.1"/>
    <property type="molecule type" value="Genomic_DNA"/>
</dbReference>
<protein>
    <recommendedName>
        <fullName evidence="9">Type-5 uracil-DNA glycosylase</fullName>
    </recommendedName>
</protein>
<gene>
    <name evidence="12" type="ORF">SAMN04488546_4501</name>
</gene>
<evidence type="ECO:0000256" key="5">
    <source>
        <dbReference type="ARBA" id="ARBA00023004"/>
    </source>
</evidence>
<dbReference type="GO" id="GO:0006284">
    <property type="term" value="P:base-excision repair"/>
    <property type="evidence" value="ECO:0007669"/>
    <property type="project" value="InterPro"/>
</dbReference>
<keyword evidence="7" id="KW-0234">DNA repair</keyword>
<evidence type="ECO:0000256" key="3">
    <source>
        <dbReference type="ARBA" id="ARBA00022763"/>
    </source>
</evidence>
<keyword evidence="13" id="KW-1185">Reference proteome</keyword>
<evidence type="ECO:0000313" key="13">
    <source>
        <dbReference type="Proteomes" id="UP000198507"/>
    </source>
</evidence>
<evidence type="ECO:0000259" key="11">
    <source>
        <dbReference type="SMART" id="SM00986"/>
    </source>
</evidence>
<feature type="domain" description="Uracil-DNA glycosylase-like" evidence="11">
    <location>
        <begin position="108"/>
        <end position="283"/>
    </location>
</feature>
<dbReference type="InterPro" id="IPR044147">
    <property type="entry name" value="UdgB-like"/>
</dbReference>
<dbReference type="SMART" id="SM00987">
    <property type="entry name" value="UreE_C"/>
    <property type="match status" value="1"/>
</dbReference>
<accession>A0A1I0IKH0</accession>
<evidence type="ECO:0000256" key="9">
    <source>
        <dbReference type="ARBA" id="ARBA00023887"/>
    </source>
</evidence>
<dbReference type="InterPro" id="IPR051536">
    <property type="entry name" value="UDG_Type-4/5"/>
</dbReference>
<evidence type="ECO:0000256" key="6">
    <source>
        <dbReference type="ARBA" id="ARBA00023014"/>
    </source>
</evidence>
<sequence length="300" mass="31561">MKDPAAPREGPPCPPPLAGSRRDPAGGPIEARGGPLHPGRPGDAAGFPVTRSPVGVVRSARSTRDLAVLDARVSGCRACPRLVAWREEVARVKRASFRDEEYWGRPVPGLGPADARIAVVGLAPAAHGGNRTGRVFTGDRSGDWIFAALWRAGLANQPTSTHIGDGLQLTDVRVAAAVRCAPPANAPTPEERDTCSPWLARELALLPRLRVVVVLGGFGWTALWPVLAGAGYPLPRPRPAFGHGVEVSLEGPRGPLTLLGSYHVSQQNTFTGKLTEPMLDAVLARATELAATLPGPPPRP</sequence>
<evidence type="ECO:0000256" key="8">
    <source>
        <dbReference type="ARBA" id="ARBA00023779"/>
    </source>
</evidence>
<evidence type="ECO:0000313" key="12">
    <source>
        <dbReference type="EMBL" id="SET97439.1"/>
    </source>
</evidence>
<keyword evidence="6" id="KW-0411">Iron-sulfur</keyword>
<evidence type="ECO:0000256" key="2">
    <source>
        <dbReference type="ARBA" id="ARBA00022723"/>
    </source>
</evidence>
<evidence type="ECO:0000256" key="4">
    <source>
        <dbReference type="ARBA" id="ARBA00022801"/>
    </source>
</evidence>
<dbReference type="SUPFAM" id="SSF52141">
    <property type="entry name" value="Uracil-DNA glycosylase-like"/>
    <property type="match status" value="1"/>
</dbReference>
<reference evidence="13" key="1">
    <citation type="submission" date="2016-10" db="EMBL/GenBank/DDBJ databases">
        <authorList>
            <person name="Varghese N."/>
            <person name="Submissions S."/>
        </authorList>
    </citation>
    <scope>NUCLEOTIDE SEQUENCE [LARGE SCALE GENOMIC DNA]</scope>
    <source>
        <strain evidence="13">DSM 44209</strain>
    </source>
</reference>
<dbReference type="AlphaFoldDB" id="A0A1I0IKH0"/>